<keyword evidence="3" id="KW-1185">Reference proteome</keyword>
<accession>L7F6H3</accession>
<organism evidence="2 3">
    <name type="scientific">Streptomyces turgidiscabies (strain Car8)</name>
    <dbReference type="NCBI Taxonomy" id="698760"/>
    <lineage>
        <taxon>Bacteria</taxon>
        <taxon>Bacillati</taxon>
        <taxon>Actinomycetota</taxon>
        <taxon>Actinomycetes</taxon>
        <taxon>Kitasatosporales</taxon>
        <taxon>Streptomycetaceae</taxon>
        <taxon>Streptomyces</taxon>
    </lineage>
</organism>
<name>L7F6H3_STRT8</name>
<gene>
    <name evidence="2" type="ORF">STRTUCAR8_01485</name>
</gene>
<dbReference type="EMBL" id="AEJB01000361">
    <property type="protein sequence ID" value="ELP66260.1"/>
    <property type="molecule type" value="Genomic_DNA"/>
</dbReference>
<feature type="compositionally biased region" description="Polar residues" evidence="1">
    <location>
        <begin position="73"/>
        <end position="83"/>
    </location>
</feature>
<feature type="region of interest" description="Disordered" evidence="1">
    <location>
        <begin position="59"/>
        <end position="99"/>
    </location>
</feature>
<sequence length="99" mass="11326">MERPDALPPAQPAEVQPCAEPLYRWRLARRRKRYADDSWSRRDSFGRYEREEYEVGMRRASELIDPAEDGGPNPSQLQCSQHNGFGPCPGAPYCTPKDS</sequence>
<evidence type="ECO:0000313" key="3">
    <source>
        <dbReference type="Proteomes" id="UP000010931"/>
    </source>
</evidence>
<evidence type="ECO:0000313" key="2">
    <source>
        <dbReference type="EMBL" id="ELP66260.1"/>
    </source>
</evidence>
<evidence type="ECO:0000256" key="1">
    <source>
        <dbReference type="SAM" id="MobiDB-lite"/>
    </source>
</evidence>
<dbReference type="PATRIC" id="fig|698760.3.peg.5026"/>
<dbReference type="Proteomes" id="UP000010931">
    <property type="component" value="Unassembled WGS sequence"/>
</dbReference>
<comment type="caution">
    <text evidence="2">The sequence shown here is derived from an EMBL/GenBank/DDBJ whole genome shotgun (WGS) entry which is preliminary data.</text>
</comment>
<protein>
    <submittedName>
        <fullName evidence="2">Uncharacterized protein</fullName>
    </submittedName>
</protein>
<proteinExistence type="predicted"/>
<reference evidence="2 3" key="1">
    <citation type="journal article" date="2011" name="Plasmid">
        <title>Streptomyces turgidiscabies Car8 contains a modular pathogenicity island that shares virulence genes with other actinobacterial plant pathogens.</title>
        <authorList>
            <person name="Huguet-Tapia J.C."/>
            <person name="Badger J.H."/>
            <person name="Loria R."/>
            <person name="Pettis G.S."/>
        </authorList>
    </citation>
    <scope>NUCLEOTIDE SEQUENCE [LARGE SCALE GENOMIC DNA]</scope>
    <source>
        <strain evidence="2 3">Car8</strain>
    </source>
</reference>
<dbReference type="AlphaFoldDB" id="L7F6H3"/>